<proteinExistence type="predicted"/>
<dbReference type="EMBL" id="JANPWB010000011">
    <property type="protein sequence ID" value="KAJ1122820.1"/>
    <property type="molecule type" value="Genomic_DNA"/>
</dbReference>
<protein>
    <submittedName>
        <fullName evidence="1">Uncharacterized protein</fullName>
    </submittedName>
</protein>
<gene>
    <name evidence="1" type="ORF">NDU88_001293</name>
</gene>
<evidence type="ECO:0000313" key="1">
    <source>
        <dbReference type="EMBL" id="KAJ1122820.1"/>
    </source>
</evidence>
<sequence length="85" mass="9262">MLAVGGANRKLPCRPEEEAVSQVPRWRSACGCLRCPGPSRGDGRRAASGLGQKRAQEHMWHGLHFDRCRTVGVEGEEADPGRGRP</sequence>
<organism evidence="1 2">
    <name type="scientific">Pleurodeles waltl</name>
    <name type="common">Iberian ribbed newt</name>
    <dbReference type="NCBI Taxonomy" id="8319"/>
    <lineage>
        <taxon>Eukaryota</taxon>
        <taxon>Metazoa</taxon>
        <taxon>Chordata</taxon>
        <taxon>Craniata</taxon>
        <taxon>Vertebrata</taxon>
        <taxon>Euteleostomi</taxon>
        <taxon>Amphibia</taxon>
        <taxon>Batrachia</taxon>
        <taxon>Caudata</taxon>
        <taxon>Salamandroidea</taxon>
        <taxon>Salamandridae</taxon>
        <taxon>Pleurodelinae</taxon>
        <taxon>Pleurodeles</taxon>
    </lineage>
</organism>
<keyword evidence="2" id="KW-1185">Reference proteome</keyword>
<dbReference type="Proteomes" id="UP001066276">
    <property type="component" value="Chromosome 7"/>
</dbReference>
<reference evidence="1" key="1">
    <citation type="journal article" date="2022" name="bioRxiv">
        <title>Sequencing and chromosome-scale assembly of the giantPleurodeles waltlgenome.</title>
        <authorList>
            <person name="Brown T."/>
            <person name="Elewa A."/>
            <person name="Iarovenko S."/>
            <person name="Subramanian E."/>
            <person name="Araus A.J."/>
            <person name="Petzold A."/>
            <person name="Susuki M."/>
            <person name="Suzuki K.-i.T."/>
            <person name="Hayashi T."/>
            <person name="Toyoda A."/>
            <person name="Oliveira C."/>
            <person name="Osipova E."/>
            <person name="Leigh N.D."/>
            <person name="Simon A."/>
            <person name="Yun M.H."/>
        </authorList>
    </citation>
    <scope>NUCLEOTIDE SEQUENCE</scope>
    <source>
        <strain evidence="1">20211129_DDA</strain>
        <tissue evidence="1">Liver</tissue>
    </source>
</reference>
<accession>A0AAV7P3I3</accession>
<comment type="caution">
    <text evidence="1">The sequence shown here is derived from an EMBL/GenBank/DDBJ whole genome shotgun (WGS) entry which is preliminary data.</text>
</comment>
<dbReference type="AlphaFoldDB" id="A0AAV7P3I3"/>
<name>A0AAV7P3I3_PLEWA</name>
<evidence type="ECO:0000313" key="2">
    <source>
        <dbReference type="Proteomes" id="UP001066276"/>
    </source>
</evidence>